<evidence type="ECO:0000256" key="1">
    <source>
        <dbReference type="SAM" id="MobiDB-lite"/>
    </source>
</evidence>
<reference evidence="2 3" key="1">
    <citation type="journal article" date="2024" name="Nat. Commun.">
        <title>Phylogenomics reveals the evolutionary origins of lichenization in chlorophyte algae.</title>
        <authorList>
            <person name="Puginier C."/>
            <person name="Libourel C."/>
            <person name="Otte J."/>
            <person name="Skaloud P."/>
            <person name="Haon M."/>
            <person name="Grisel S."/>
            <person name="Petersen M."/>
            <person name="Berrin J.G."/>
            <person name="Delaux P.M."/>
            <person name="Dal Grande F."/>
            <person name="Keller J."/>
        </authorList>
    </citation>
    <scope>NUCLEOTIDE SEQUENCE [LARGE SCALE GENOMIC DNA]</scope>
    <source>
        <strain evidence="2 3">SAG 2145</strain>
    </source>
</reference>
<dbReference type="Proteomes" id="UP001438707">
    <property type="component" value="Unassembled WGS sequence"/>
</dbReference>
<comment type="caution">
    <text evidence="2">The sequence shown here is derived from an EMBL/GenBank/DDBJ whole genome shotgun (WGS) entry which is preliminary data.</text>
</comment>
<protein>
    <submittedName>
        <fullName evidence="2">Uncharacterized protein</fullName>
    </submittedName>
</protein>
<keyword evidence="3" id="KW-1185">Reference proteome</keyword>
<dbReference type="EMBL" id="JALJOS010000015">
    <property type="protein sequence ID" value="KAK9830757.1"/>
    <property type="molecule type" value="Genomic_DNA"/>
</dbReference>
<name>A0AAW1RAZ9_9CHLO</name>
<evidence type="ECO:0000313" key="3">
    <source>
        <dbReference type="Proteomes" id="UP001438707"/>
    </source>
</evidence>
<sequence length="98" mass="10260">MEKSSISTKLPNDLLRRTLGSATSVPEVPGTPGEAEPDATFTTFESADVSGVSRPGKSKARPPALTCQACKLTGGQQMHVCGPLLIAMNDRSFQLLAS</sequence>
<feature type="region of interest" description="Disordered" evidence="1">
    <location>
        <begin position="1"/>
        <end position="38"/>
    </location>
</feature>
<gene>
    <name evidence="2" type="ORF">WJX74_005888</name>
</gene>
<organism evidence="2 3">
    <name type="scientific">Apatococcus lobatus</name>
    <dbReference type="NCBI Taxonomy" id="904363"/>
    <lineage>
        <taxon>Eukaryota</taxon>
        <taxon>Viridiplantae</taxon>
        <taxon>Chlorophyta</taxon>
        <taxon>core chlorophytes</taxon>
        <taxon>Trebouxiophyceae</taxon>
        <taxon>Chlorellales</taxon>
        <taxon>Chlorellaceae</taxon>
        <taxon>Apatococcus</taxon>
    </lineage>
</organism>
<proteinExistence type="predicted"/>
<evidence type="ECO:0000313" key="2">
    <source>
        <dbReference type="EMBL" id="KAK9830757.1"/>
    </source>
</evidence>
<dbReference type="AlphaFoldDB" id="A0AAW1RAZ9"/>
<accession>A0AAW1RAZ9</accession>
<feature type="compositionally biased region" description="Polar residues" evidence="1">
    <location>
        <begin position="1"/>
        <end position="10"/>
    </location>
</feature>